<evidence type="ECO:0008006" key="5">
    <source>
        <dbReference type="Google" id="ProtNLM"/>
    </source>
</evidence>
<keyword evidence="2" id="KW-0732">Signal</keyword>
<evidence type="ECO:0000313" key="4">
    <source>
        <dbReference type="Proteomes" id="UP000501812"/>
    </source>
</evidence>
<dbReference type="Proteomes" id="UP000501812">
    <property type="component" value="Chromosome"/>
</dbReference>
<feature type="signal peptide" evidence="2">
    <location>
        <begin position="1"/>
        <end position="21"/>
    </location>
</feature>
<evidence type="ECO:0000313" key="3">
    <source>
        <dbReference type="EMBL" id="QJE96000.1"/>
    </source>
</evidence>
<evidence type="ECO:0000256" key="1">
    <source>
        <dbReference type="SAM" id="MobiDB-lite"/>
    </source>
</evidence>
<feature type="region of interest" description="Disordered" evidence="1">
    <location>
        <begin position="24"/>
        <end position="46"/>
    </location>
</feature>
<organism evidence="3 4">
    <name type="scientific">Luteolibacter luteus</name>
    <dbReference type="NCBI Taxonomy" id="2728835"/>
    <lineage>
        <taxon>Bacteria</taxon>
        <taxon>Pseudomonadati</taxon>
        <taxon>Verrucomicrobiota</taxon>
        <taxon>Verrucomicrobiia</taxon>
        <taxon>Verrucomicrobiales</taxon>
        <taxon>Verrucomicrobiaceae</taxon>
        <taxon>Luteolibacter</taxon>
    </lineage>
</organism>
<sequence length="159" mass="17662">MKTLTQAIVIASVGLVLPLSAQVTQTREKTETKENPDGSVTEKHTTTTKTFDATVQKRVVQYFDPYKEERYGLPPAIVTSVKVKEMPVAWRTSALNTGVVITEKERPYLVTAPPELIKVLPARDEVRYYVAGGNVVAVDKEYRVVDSVQIPSIKITVDD</sequence>
<feature type="compositionally biased region" description="Basic and acidic residues" evidence="1">
    <location>
        <begin position="26"/>
        <end position="45"/>
    </location>
</feature>
<gene>
    <name evidence="3" type="ORF">HHL09_09460</name>
</gene>
<reference evidence="3 4" key="1">
    <citation type="submission" date="2020-04" db="EMBL/GenBank/DDBJ databases">
        <title>Luteolibacter sp. G-1-1-1 isolated from soil.</title>
        <authorList>
            <person name="Dahal R.H."/>
        </authorList>
    </citation>
    <scope>NUCLEOTIDE SEQUENCE [LARGE SCALE GENOMIC DNA]</scope>
    <source>
        <strain evidence="3 4">G-1-1-1</strain>
    </source>
</reference>
<accession>A0A858RIF1</accession>
<dbReference type="KEGG" id="luo:HHL09_09460"/>
<dbReference type="AlphaFoldDB" id="A0A858RIF1"/>
<protein>
    <recommendedName>
        <fullName evidence="5">DUF1236 domain-containing protein</fullName>
    </recommendedName>
</protein>
<evidence type="ECO:0000256" key="2">
    <source>
        <dbReference type="SAM" id="SignalP"/>
    </source>
</evidence>
<feature type="chain" id="PRO_5032397690" description="DUF1236 domain-containing protein" evidence="2">
    <location>
        <begin position="22"/>
        <end position="159"/>
    </location>
</feature>
<keyword evidence="4" id="KW-1185">Reference proteome</keyword>
<name>A0A858RIF1_9BACT</name>
<dbReference type="RefSeq" id="WP_169454313.1">
    <property type="nucleotide sequence ID" value="NZ_CP051774.1"/>
</dbReference>
<proteinExistence type="predicted"/>
<dbReference type="EMBL" id="CP051774">
    <property type="protein sequence ID" value="QJE96000.1"/>
    <property type="molecule type" value="Genomic_DNA"/>
</dbReference>